<reference evidence="2" key="1">
    <citation type="journal article" date="2021" name="Genome Biol. Evol.">
        <title>A High-Quality Reference Genome for a Parasitic Bivalve with Doubly Uniparental Inheritance (Bivalvia: Unionida).</title>
        <authorList>
            <person name="Smith C.H."/>
        </authorList>
    </citation>
    <scope>NUCLEOTIDE SEQUENCE</scope>
    <source>
        <strain evidence="2">CHS0354</strain>
    </source>
</reference>
<dbReference type="AlphaFoldDB" id="A0AAE0SHA3"/>
<dbReference type="Proteomes" id="UP001195483">
    <property type="component" value="Unassembled WGS sequence"/>
</dbReference>
<organism evidence="2 3">
    <name type="scientific">Potamilus streckersoni</name>
    <dbReference type="NCBI Taxonomy" id="2493646"/>
    <lineage>
        <taxon>Eukaryota</taxon>
        <taxon>Metazoa</taxon>
        <taxon>Spiralia</taxon>
        <taxon>Lophotrochozoa</taxon>
        <taxon>Mollusca</taxon>
        <taxon>Bivalvia</taxon>
        <taxon>Autobranchia</taxon>
        <taxon>Heteroconchia</taxon>
        <taxon>Palaeoheterodonta</taxon>
        <taxon>Unionida</taxon>
        <taxon>Unionoidea</taxon>
        <taxon>Unionidae</taxon>
        <taxon>Ambleminae</taxon>
        <taxon>Lampsilini</taxon>
        <taxon>Potamilus</taxon>
    </lineage>
</organism>
<proteinExistence type="predicted"/>
<accession>A0AAE0SHA3</accession>
<name>A0AAE0SHA3_9BIVA</name>
<reference evidence="2" key="2">
    <citation type="journal article" date="2021" name="Genome Biol. Evol.">
        <title>Developing a high-quality reference genome for a parasitic bivalve with doubly uniparental inheritance (Bivalvia: Unionida).</title>
        <authorList>
            <person name="Smith C.H."/>
        </authorList>
    </citation>
    <scope>NUCLEOTIDE SEQUENCE</scope>
    <source>
        <strain evidence="2">CHS0354</strain>
        <tissue evidence="2">Mantle</tissue>
    </source>
</reference>
<keyword evidence="3" id="KW-1185">Reference proteome</keyword>
<dbReference type="EMBL" id="JAEAOA010001885">
    <property type="protein sequence ID" value="KAK3591957.1"/>
    <property type="molecule type" value="Genomic_DNA"/>
</dbReference>
<gene>
    <name evidence="2" type="ORF">CHS0354_031465</name>
</gene>
<evidence type="ECO:0000256" key="1">
    <source>
        <dbReference type="SAM" id="MobiDB-lite"/>
    </source>
</evidence>
<comment type="caution">
    <text evidence="2">The sequence shown here is derived from an EMBL/GenBank/DDBJ whole genome shotgun (WGS) entry which is preliminary data.</text>
</comment>
<evidence type="ECO:0000313" key="2">
    <source>
        <dbReference type="EMBL" id="KAK3591957.1"/>
    </source>
</evidence>
<reference evidence="2" key="3">
    <citation type="submission" date="2023-05" db="EMBL/GenBank/DDBJ databases">
        <authorList>
            <person name="Smith C.H."/>
        </authorList>
    </citation>
    <scope>NUCLEOTIDE SEQUENCE</scope>
    <source>
        <strain evidence="2">CHS0354</strain>
        <tissue evidence="2">Mantle</tissue>
    </source>
</reference>
<feature type="region of interest" description="Disordered" evidence="1">
    <location>
        <begin position="80"/>
        <end position="100"/>
    </location>
</feature>
<protein>
    <submittedName>
        <fullName evidence="2">Uncharacterized protein</fullName>
    </submittedName>
</protein>
<feature type="region of interest" description="Disordered" evidence="1">
    <location>
        <begin position="34"/>
        <end position="54"/>
    </location>
</feature>
<sequence>MYHLFKSSIFTLADTIRRNAIDDKLEMVQHTNSFYSPKQSNMSPTATPNSTTLQGAWPATSMYRPSRFRFPMAHPAAYGSYTASSSGSRTPEWPGQVGNS</sequence>
<evidence type="ECO:0000313" key="3">
    <source>
        <dbReference type="Proteomes" id="UP001195483"/>
    </source>
</evidence>